<name>A0ABQ7YHZ4_BRANA</name>
<sequence length="40" mass="4649">MNCCSGHVTIVKVWLRDNSFWVLRRVCSHGLKLQQRFSSG</sequence>
<evidence type="ECO:0000313" key="1">
    <source>
        <dbReference type="EMBL" id="KAH0867766.1"/>
    </source>
</evidence>
<dbReference type="Proteomes" id="UP000824890">
    <property type="component" value="Unassembled WGS sequence"/>
</dbReference>
<proteinExistence type="predicted"/>
<accession>A0ABQ7YHZ4</accession>
<reference evidence="1 2" key="1">
    <citation type="submission" date="2021-05" db="EMBL/GenBank/DDBJ databases">
        <title>Genome Assembly of Synthetic Allotetraploid Brassica napus Reveals Homoeologous Exchanges between Subgenomes.</title>
        <authorList>
            <person name="Davis J.T."/>
        </authorList>
    </citation>
    <scope>NUCLEOTIDE SEQUENCE [LARGE SCALE GENOMIC DNA]</scope>
    <source>
        <strain evidence="2">cv. Da-Ae</strain>
        <tissue evidence="1">Seedling</tissue>
    </source>
</reference>
<feature type="non-terminal residue" evidence="1">
    <location>
        <position position="40"/>
    </location>
</feature>
<evidence type="ECO:0000313" key="2">
    <source>
        <dbReference type="Proteomes" id="UP000824890"/>
    </source>
</evidence>
<organism evidence="1 2">
    <name type="scientific">Brassica napus</name>
    <name type="common">Rape</name>
    <dbReference type="NCBI Taxonomy" id="3708"/>
    <lineage>
        <taxon>Eukaryota</taxon>
        <taxon>Viridiplantae</taxon>
        <taxon>Streptophyta</taxon>
        <taxon>Embryophyta</taxon>
        <taxon>Tracheophyta</taxon>
        <taxon>Spermatophyta</taxon>
        <taxon>Magnoliopsida</taxon>
        <taxon>eudicotyledons</taxon>
        <taxon>Gunneridae</taxon>
        <taxon>Pentapetalae</taxon>
        <taxon>rosids</taxon>
        <taxon>malvids</taxon>
        <taxon>Brassicales</taxon>
        <taxon>Brassicaceae</taxon>
        <taxon>Brassiceae</taxon>
        <taxon>Brassica</taxon>
    </lineage>
</organism>
<protein>
    <submittedName>
        <fullName evidence="1">Uncharacterized protein</fullName>
    </submittedName>
</protein>
<gene>
    <name evidence="1" type="ORF">HID58_074788</name>
</gene>
<comment type="caution">
    <text evidence="1">The sequence shown here is derived from an EMBL/GenBank/DDBJ whole genome shotgun (WGS) entry which is preliminary data.</text>
</comment>
<keyword evidence="2" id="KW-1185">Reference proteome</keyword>
<dbReference type="EMBL" id="JAGKQM010000017">
    <property type="protein sequence ID" value="KAH0867766.1"/>
    <property type="molecule type" value="Genomic_DNA"/>
</dbReference>